<dbReference type="AlphaFoldDB" id="A0A0R3X4Q7"/>
<keyword evidence="3" id="KW-1185">Reference proteome</keyword>
<evidence type="ECO:0000256" key="1">
    <source>
        <dbReference type="SAM" id="MobiDB-lite"/>
    </source>
</evidence>
<evidence type="ECO:0000313" key="2">
    <source>
        <dbReference type="EMBL" id="VDM32936.1"/>
    </source>
</evidence>
<proteinExistence type="predicted"/>
<name>A0A0R3X4Q7_HYDTA</name>
<gene>
    <name evidence="2" type="ORF">TTAC_LOCUS8393</name>
</gene>
<reference evidence="2 3" key="2">
    <citation type="submission" date="2018-11" db="EMBL/GenBank/DDBJ databases">
        <authorList>
            <consortium name="Pathogen Informatics"/>
        </authorList>
    </citation>
    <scope>NUCLEOTIDE SEQUENCE [LARGE SCALE GENOMIC DNA]</scope>
</reference>
<feature type="region of interest" description="Disordered" evidence="1">
    <location>
        <begin position="68"/>
        <end position="97"/>
    </location>
</feature>
<organism evidence="4">
    <name type="scientific">Hydatigena taeniaeformis</name>
    <name type="common">Feline tapeworm</name>
    <name type="synonym">Taenia taeniaeformis</name>
    <dbReference type="NCBI Taxonomy" id="6205"/>
    <lineage>
        <taxon>Eukaryota</taxon>
        <taxon>Metazoa</taxon>
        <taxon>Spiralia</taxon>
        <taxon>Lophotrochozoa</taxon>
        <taxon>Platyhelminthes</taxon>
        <taxon>Cestoda</taxon>
        <taxon>Eucestoda</taxon>
        <taxon>Cyclophyllidea</taxon>
        <taxon>Taeniidae</taxon>
        <taxon>Hydatigera</taxon>
    </lineage>
</organism>
<dbReference type="EMBL" id="UYWX01020497">
    <property type="protein sequence ID" value="VDM32936.1"/>
    <property type="molecule type" value="Genomic_DNA"/>
</dbReference>
<reference evidence="4" key="1">
    <citation type="submission" date="2017-02" db="UniProtKB">
        <authorList>
            <consortium name="WormBaseParasite"/>
        </authorList>
    </citation>
    <scope>IDENTIFICATION</scope>
</reference>
<evidence type="ECO:0000313" key="4">
    <source>
        <dbReference type="WBParaSite" id="TTAC_0000840801-mRNA-1"/>
    </source>
</evidence>
<feature type="compositionally biased region" description="Pro residues" evidence="1">
    <location>
        <begin position="78"/>
        <end position="88"/>
    </location>
</feature>
<sequence>MASTSSTIRWRHLLSPFAGQRRMEAITRHHKHTSRTQLQQTSSRKDLQMFPKSPFTFACEVTLTIQHQSRLLTNQPSATPPPPPPPHSLSPGAAALHPDSHTIRLSKTHIEKLTNHTAATGATAAAAAAAGLLHSLSTPLGVR</sequence>
<dbReference type="WBParaSite" id="TTAC_0000840801-mRNA-1">
    <property type="protein sequence ID" value="TTAC_0000840801-mRNA-1"/>
    <property type="gene ID" value="TTAC_0000840801"/>
</dbReference>
<dbReference type="Proteomes" id="UP000274429">
    <property type="component" value="Unassembled WGS sequence"/>
</dbReference>
<evidence type="ECO:0000313" key="3">
    <source>
        <dbReference type="Proteomes" id="UP000274429"/>
    </source>
</evidence>
<accession>A0A0R3X4Q7</accession>
<protein>
    <submittedName>
        <fullName evidence="2 4">Uncharacterized protein</fullName>
    </submittedName>
</protein>